<keyword evidence="4 6" id="KW-1133">Transmembrane helix</keyword>
<feature type="transmembrane region" description="Helical" evidence="6">
    <location>
        <begin position="107"/>
        <end position="129"/>
    </location>
</feature>
<evidence type="ECO:0000256" key="3">
    <source>
        <dbReference type="ARBA" id="ARBA00022692"/>
    </source>
</evidence>
<sequence length="233" mass="23912">MSSYSLATAAAAAAGTLTVAAHQVLVGVMTVAQFCPEPLSSCAQSNLASVATKHAKGIAHPHESIHARRTARLLLSCGAVLGVALAFMCGCILRFTPHLFSSDPAVILAVSAMAPLLSVSICIYTVVCVMDGLIFASGRMLFAAGTQIVNLPAVAAAIMFASRSGFGLAGIWGSLLLLFSVRLLENGCIMWRDFGPSCDGSRASRERAVPGTPTQGLGGMQPSGLIGPHAKAT</sequence>
<accession>A0A7S0S8D8</accession>
<keyword evidence="5 6" id="KW-0472">Membrane</keyword>
<evidence type="ECO:0000256" key="6">
    <source>
        <dbReference type="SAM" id="Phobius"/>
    </source>
</evidence>
<dbReference type="EMBL" id="HBFC01002365">
    <property type="protein sequence ID" value="CAD8698534.1"/>
    <property type="molecule type" value="Transcribed_RNA"/>
</dbReference>
<evidence type="ECO:0000313" key="7">
    <source>
        <dbReference type="EMBL" id="CAD8698534.1"/>
    </source>
</evidence>
<dbReference type="PANTHER" id="PTHR42893">
    <property type="entry name" value="PROTEIN DETOXIFICATION 44, CHLOROPLASTIC-RELATED"/>
    <property type="match status" value="1"/>
</dbReference>
<evidence type="ECO:0000256" key="1">
    <source>
        <dbReference type="ARBA" id="ARBA00004141"/>
    </source>
</evidence>
<dbReference type="AlphaFoldDB" id="A0A7S0S8D8"/>
<evidence type="ECO:0008006" key="8">
    <source>
        <dbReference type="Google" id="ProtNLM"/>
    </source>
</evidence>
<feature type="transmembrane region" description="Helical" evidence="6">
    <location>
        <begin position="166"/>
        <end position="184"/>
    </location>
</feature>
<comment type="subcellular location">
    <subcellularLocation>
        <location evidence="1">Membrane</location>
        <topology evidence="1">Multi-pass membrane protein</topology>
    </subcellularLocation>
</comment>
<evidence type="ECO:0000256" key="4">
    <source>
        <dbReference type="ARBA" id="ARBA00022989"/>
    </source>
</evidence>
<dbReference type="PANTHER" id="PTHR42893:SF46">
    <property type="entry name" value="PROTEIN DETOXIFICATION 44, CHLOROPLASTIC"/>
    <property type="match status" value="1"/>
</dbReference>
<proteinExistence type="inferred from homology"/>
<protein>
    <recommendedName>
        <fullName evidence="8">Protein DETOXIFICATION</fullName>
    </recommendedName>
</protein>
<dbReference type="InterPro" id="IPR044644">
    <property type="entry name" value="DinF-like"/>
</dbReference>
<evidence type="ECO:0000256" key="2">
    <source>
        <dbReference type="ARBA" id="ARBA00010199"/>
    </source>
</evidence>
<feature type="transmembrane region" description="Helical" evidence="6">
    <location>
        <begin position="141"/>
        <end position="160"/>
    </location>
</feature>
<evidence type="ECO:0000256" key="5">
    <source>
        <dbReference type="ARBA" id="ARBA00023136"/>
    </source>
</evidence>
<keyword evidence="3 6" id="KW-0812">Transmembrane</keyword>
<name>A0A7S0S8D8_9CHLO</name>
<gene>
    <name evidence="7" type="ORF">MANT1106_LOCUS1215</name>
</gene>
<organism evidence="7">
    <name type="scientific">Mantoniella antarctica</name>
    <dbReference type="NCBI Taxonomy" id="81844"/>
    <lineage>
        <taxon>Eukaryota</taxon>
        <taxon>Viridiplantae</taxon>
        <taxon>Chlorophyta</taxon>
        <taxon>Mamiellophyceae</taxon>
        <taxon>Mamiellales</taxon>
        <taxon>Mamiellaceae</taxon>
        <taxon>Mantoniella</taxon>
    </lineage>
</organism>
<dbReference type="GO" id="GO:0016020">
    <property type="term" value="C:membrane"/>
    <property type="evidence" value="ECO:0007669"/>
    <property type="project" value="UniProtKB-SubCell"/>
</dbReference>
<feature type="transmembrane region" description="Helical" evidence="6">
    <location>
        <begin position="73"/>
        <end position="95"/>
    </location>
</feature>
<reference evidence="7" key="1">
    <citation type="submission" date="2021-01" db="EMBL/GenBank/DDBJ databases">
        <authorList>
            <person name="Corre E."/>
            <person name="Pelletier E."/>
            <person name="Niang G."/>
            <person name="Scheremetjew M."/>
            <person name="Finn R."/>
            <person name="Kale V."/>
            <person name="Holt S."/>
            <person name="Cochrane G."/>
            <person name="Meng A."/>
            <person name="Brown T."/>
            <person name="Cohen L."/>
        </authorList>
    </citation>
    <scope>NUCLEOTIDE SEQUENCE</scope>
    <source>
        <strain evidence="7">SL-175</strain>
    </source>
</reference>
<comment type="similarity">
    <text evidence="2">Belongs to the multi antimicrobial extrusion (MATE) (TC 2.A.66.1) family.</text>
</comment>